<evidence type="ECO:0000256" key="1">
    <source>
        <dbReference type="ARBA" id="ARBA00008361"/>
    </source>
</evidence>
<keyword evidence="2 5" id="KW-0489">Methyltransferase</keyword>
<dbReference type="InterPro" id="IPR029063">
    <property type="entry name" value="SAM-dependent_MTases_sf"/>
</dbReference>
<dbReference type="GO" id="GO:0032259">
    <property type="term" value="P:methylation"/>
    <property type="evidence" value="ECO:0007669"/>
    <property type="project" value="UniProtKB-KW"/>
</dbReference>
<feature type="domain" description="Methyltransferase type 11" evidence="4">
    <location>
        <begin position="39"/>
        <end position="130"/>
    </location>
</feature>
<gene>
    <name evidence="5" type="ORF">RM706_07385</name>
</gene>
<dbReference type="PANTHER" id="PTHR44942">
    <property type="entry name" value="METHYLTRANSF_11 DOMAIN-CONTAINING PROTEIN"/>
    <property type="match status" value="1"/>
</dbReference>
<evidence type="ECO:0000259" key="4">
    <source>
        <dbReference type="Pfam" id="PF08241"/>
    </source>
</evidence>
<evidence type="ECO:0000256" key="2">
    <source>
        <dbReference type="ARBA" id="ARBA00022603"/>
    </source>
</evidence>
<dbReference type="CDD" id="cd02440">
    <property type="entry name" value="AdoMet_MTases"/>
    <property type="match status" value="1"/>
</dbReference>
<dbReference type="EMBL" id="JAVRHR010000001">
    <property type="protein sequence ID" value="MDT0606846.1"/>
    <property type="molecule type" value="Genomic_DNA"/>
</dbReference>
<evidence type="ECO:0000313" key="5">
    <source>
        <dbReference type="EMBL" id="MDT0606846.1"/>
    </source>
</evidence>
<dbReference type="Proteomes" id="UP001255246">
    <property type="component" value="Unassembled WGS sequence"/>
</dbReference>
<dbReference type="RefSeq" id="WP_311350389.1">
    <property type="nucleotide sequence ID" value="NZ_JAVRHR010000001.1"/>
</dbReference>
<dbReference type="Gene3D" id="3.40.50.150">
    <property type="entry name" value="Vaccinia Virus protein VP39"/>
    <property type="match status" value="1"/>
</dbReference>
<proteinExistence type="inferred from homology"/>
<evidence type="ECO:0000313" key="6">
    <source>
        <dbReference type="Proteomes" id="UP001255246"/>
    </source>
</evidence>
<reference evidence="5 6" key="1">
    <citation type="submission" date="2023-09" db="EMBL/GenBank/DDBJ databases">
        <authorList>
            <person name="Rey-Velasco X."/>
        </authorList>
    </citation>
    <scope>NUCLEOTIDE SEQUENCE [LARGE SCALE GENOMIC DNA]</scope>
    <source>
        <strain evidence="5 6">F388</strain>
    </source>
</reference>
<comment type="similarity">
    <text evidence="1">Belongs to the methyltransferase superfamily.</text>
</comment>
<dbReference type="SUPFAM" id="SSF53335">
    <property type="entry name" value="S-adenosyl-L-methionine-dependent methyltransferases"/>
    <property type="match status" value="1"/>
</dbReference>
<dbReference type="InterPro" id="IPR051052">
    <property type="entry name" value="Diverse_substrate_MTase"/>
</dbReference>
<dbReference type="Pfam" id="PF08241">
    <property type="entry name" value="Methyltransf_11"/>
    <property type="match status" value="1"/>
</dbReference>
<keyword evidence="6" id="KW-1185">Reference proteome</keyword>
<accession>A0ABU3A9J4</accession>
<keyword evidence="3" id="KW-0808">Transferase</keyword>
<dbReference type="GO" id="GO:0008168">
    <property type="term" value="F:methyltransferase activity"/>
    <property type="evidence" value="ECO:0007669"/>
    <property type="project" value="UniProtKB-KW"/>
</dbReference>
<sequence>MKPKYDQIGTNYNLTRRADPYLTEQLLSHLQPIQTGRYLDIGCGTGNYTHEFQKKGFSFLGIDPSELMLQEARRKNKQIEWRLGTAENTGLPPTSVDGIIASLTIHHWADLNAAVLELQRVLKRKGNIVIFTATPLQMKGYWLNYFFPKMLADAAKQMPSLEVVTTAMNTNGIQLLKTEPYYIQHDLKDQFLYSGKHNPELYFKPQIRNGISSFAALAKKTEVDQGLAQLREAIDSGAIDDIIKSYENDFGDYLFILGQKQ</sequence>
<comment type="caution">
    <text evidence="5">The sequence shown here is derived from an EMBL/GenBank/DDBJ whole genome shotgun (WGS) entry which is preliminary data.</text>
</comment>
<name>A0ABU3A9J4_9FLAO</name>
<protein>
    <submittedName>
        <fullName evidence="5">Class I SAM-dependent methyltransferase</fullName>
    </submittedName>
</protein>
<evidence type="ECO:0000256" key="3">
    <source>
        <dbReference type="ARBA" id="ARBA00022679"/>
    </source>
</evidence>
<organism evidence="5 6">
    <name type="scientific">Croceitalea rosinachiae</name>
    <dbReference type="NCBI Taxonomy" id="3075596"/>
    <lineage>
        <taxon>Bacteria</taxon>
        <taxon>Pseudomonadati</taxon>
        <taxon>Bacteroidota</taxon>
        <taxon>Flavobacteriia</taxon>
        <taxon>Flavobacteriales</taxon>
        <taxon>Flavobacteriaceae</taxon>
        <taxon>Croceitalea</taxon>
    </lineage>
</organism>
<dbReference type="InterPro" id="IPR013216">
    <property type="entry name" value="Methyltransf_11"/>
</dbReference>
<dbReference type="PANTHER" id="PTHR44942:SF4">
    <property type="entry name" value="METHYLTRANSFERASE TYPE 11 DOMAIN-CONTAINING PROTEIN"/>
    <property type="match status" value="1"/>
</dbReference>